<dbReference type="GO" id="GO:0008986">
    <property type="term" value="F:pyruvate, water dikinase activity"/>
    <property type="evidence" value="ECO:0007669"/>
    <property type="project" value="UniProtKB-EC"/>
</dbReference>
<comment type="similarity">
    <text evidence="4">Belongs to the PEP-utilizing enzyme family.</text>
</comment>
<dbReference type="InterPro" id="IPR002192">
    <property type="entry name" value="PPDK_AMP/ATP-bd"/>
</dbReference>
<evidence type="ECO:0000259" key="15">
    <source>
        <dbReference type="Pfam" id="PF01326"/>
    </source>
</evidence>
<name>A0LND5_SYNFM</name>
<dbReference type="Proteomes" id="UP000001784">
    <property type="component" value="Chromosome"/>
</dbReference>
<dbReference type="Gene3D" id="3.30.1490.20">
    <property type="entry name" value="ATP-grasp fold, A domain"/>
    <property type="match status" value="1"/>
</dbReference>
<evidence type="ECO:0000256" key="5">
    <source>
        <dbReference type="ARBA" id="ARBA00011996"/>
    </source>
</evidence>
<proteinExistence type="inferred from homology"/>
<evidence type="ECO:0000256" key="1">
    <source>
        <dbReference type="ARBA" id="ARBA00001946"/>
    </source>
</evidence>
<dbReference type="EC" id="2.7.9.2" evidence="5"/>
<evidence type="ECO:0000313" key="16">
    <source>
        <dbReference type="EMBL" id="ABK18937.1"/>
    </source>
</evidence>
<reference evidence="16 17" key="1">
    <citation type="submission" date="2006-10" db="EMBL/GenBank/DDBJ databases">
        <title>Complete sequence of Syntrophobacter fumaroxidans MPOB.</title>
        <authorList>
            <consortium name="US DOE Joint Genome Institute"/>
            <person name="Copeland A."/>
            <person name="Lucas S."/>
            <person name="Lapidus A."/>
            <person name="Barry K."/>
            <person name="Detter J.C."/>
            <person name="Glavina del Rio T."/>
            <person name="Hammon N."/>
            <person name="Israni S."/>
            <person name="Pitluck S."/>
            <person name="Goltsman E.G."/>
            <person name="Martinez M."/>
            <person name="Schmutz J."/>
            <person name="Larimer F."/>
            <person name="Land M."/>
            <person name="Hauser L."/>
            <person name="Kyrpides N."/>
            <person name="Kim E."/>
            <person name="Boone D.R."/>
            <person name="Brockman F."/>
            <person name="Culley D."/>
            <person name="Ferry J."/>
            <person name="Gunsalus R."/>
            <person name="McInerney M.J."/>
            <person name="Morrison M."/>
            <person name="Plugge C."/>
            <person name="Rohlin L."/>
            <person name="Scholten J."/>
            <person name="Sieber J."/>
            <person name="Stams A.J.M."/>
            <person name="Worm P."/>
            <person name="Henstra A.M."/>
            <person name="Richardson P."/>
        </authorList>
    </citation>
    <scope>NUCLEOTIDE SEQUENCE [LARGE SCALE GENOMIC DNA]</scope>
    <source>
        <strain evidence="17">DSM 10017 / MPOB</strain>
    </source>
</reference>
<evidence type="ECO:0000256" key="9">
    <source>
        <dbReference type="ARBA" id="ARBA00022741"/>
    </source>
</evidence>
<accession>A0LND5</accession>
<evidence type="ECO:0000256" key="11">
    <source>
        <dbReference type="ARBA" id="ARBA00022840"/>
    </source>
</evidence>
<keyword evidence="12" id="KW-0460">Magnesium</keyword>
<dbReference type="HOGENOM" id="CLU_015408_0_0_7"/>
<evidence type="ECO:0000256" key="2">
    <source>
        <dbReference type="ARBA" id="ARBA00002988"/>
    </source>
</evidence>
<sequence length="896" mass="100272">MQSDVVSSGISALNGILQGLRLGDNVVWQVDGMDTYQHVVHPFVSQAVQDRRTVVYVRFGARRSILRPEAGVGCEDVDPRHGFDSFSAQVNGIIEKKGTGVFYVFDNLSELVAEWATDELLANFFQVTCPYLHELDTVAYFALTRGRHSHRAVARIRDTTQVLIDLYHVKENLYIHPLKVWDRYSSQMFLPHLFTEGVLTPVFHSGDASAISLTAGVPPLRVKADSIAPWDSVHRKLSQYDENELKQLEGTPEIQALKQELSQMIIGADPEHKRLSDEYLTLQELLEVRDRLIGSGRIGGKAAGMLLARGILRKASGDVNFSEVLEEHDSFYIGSDVFFTFLINNGLFRLRLRLTRDSQISTEEFEQVENRFLEGEFPGEIMDQFKDLIEYFGQAPIIVRSSSLLEDGFGNAFAGKYRSEFCVNQGSPEVRLEAFLRAVKLVYASAVNPDALAYRRQRGLGESDEQMAILVQRVSGMRYDGFFFPSLAGVAFSYNLYRWTNRIDPHQGIIRLVFGLGTRAVNREGGDYPRLIAVSHPLLRPEIGSKIAFYSQHEIDLLDLERNEFRSVPLIEIAQRDNYPNLALYVSVNEDGYMSDPEGSHIRNPEKCILTFNNLLGRTGFIKVMKELLATLESAYGHPVDTEFTASPGSSGDLRLNIVQCRPMRIPGSAEDVVLPSRVPKELLLFRTNRAISGGEVRDMKYIVYVDPTAYAVRAPMEIRQGIGRIVGELNRHPDIARNRVMMMGPGRWGSSNIMLGVNTTYADINNASVLVEIARVEDGHVPDVSYGTHFFLDLVESRVIYLPLYPDEPEADFNFSFFENSPNSLAQFLQGAEKFEPFIKVIDVFLAGGKRCAHVLADARKGAAVCFLRAAYNTPKEESGLHAGSTAVTVAKPSA</sequence>
<dbReference type="EMBL" id="CP000478">
    <property type="protein sequence ID" value="ABK18937.1"/>
    <property type="molecule type" value="Genomic_DNA"/>
</dbReference>
<comment type="catalytic activity">
    <reaction evidence="14">
        <text>pyruvate + ATP + H2O = phosphoenolpyruvate + AMP + phosphate + 2 H(+)</text>
        <dbReference type="Rhea" id="RHEA:11364"/>
        <dbReference type="ChEBI" id="CHEBI:15361"/>
        <dbReference type="ChEBI" id="CHEBI:15377"/>
        <dbReference type="ChEBI" id="CHEBI:15378"/>
        <dbReference type="ChEBI" id="CHEBI:30616"/>
        <dbReference type="ChEBI" id="CHEBI:43474"/>
        <dbReference type="ChEBI" id="CHEBI:58702"/>
        <dbReference type="ChEBI" id="CHEBI:456215"/>
        <dbReference type="EC" id="2.7.9.2"/>
    </reaction>
</comment>
<keyword evidence="10" id="KW-0418">Kinase</keyword>
<dbReference type="RefSeq" id="WP_011700062.1">
    <property type="nucleotide sequence ID" value="NC_008554.1"/>
</dbReference>
<dbReference type="SUPFAM" id="SSF56059">
    <property type="entry name" value="Glutathione synthetase ATP-binding domain-like"/>
    <property type="match status" value="1"/>
</dbReference>
<dbReference type="InterPro" id="IPR013815">
    <property type="entry name" value="ATP_grasp_subdomain_1"/>
</dbReference>
<dbReference type="PANTHER" id="PTHR43030:SF1">
    <property type="entry name" value="PHOSPHOENOLPYRUVATE SYNTHASE"/>
    <property type="match status" value="1"/>
</dbReference>
<keyword evidence="17" id="KW-1185">Reference proteome</keyword>
<evidence type="ECO:0000256" key="6">
    <source>
        <dbReference type="ARBA" id="ARBA00021623"/>
    </source>
</evidence>
<dbReference type="STRING" id="335543.Sfum_3264"/>
<feature type="domain" description="Pyruvate phosphate dikinase AMP/ATP-binding" evidence="15">
    <location>
        <begin position="297"/>
        <end position="671"/>
    </location>
</feature>
<keyword evidence="16" id="KW-0670">Pyruvate</keyword>
<evidence type="ECO:0000256" key="3">
    <source>
        <dbReference type="ARBA" id="ARBA00004742"/>
    </source>
</evidence>
<dbReference type="KEGG" id="sfu:Sfum_3264"/>
<keyword evidence="9" id="KW-0547">Nucleotide-binding</keyword>
<evidence type="ECO:0000256" key="7">
    <source>
        <dbReference type="ARBA" id="ARBA00022679"/>
    </source>
</evidence>
<protein>
    <recommendedName>
        <fullName evidence="6">Phosphoenolpyruvate synthase</fullName>
        <ecNumber evidence="5">2.7.9.2</ecNumber>
    </recommendedName>
    <alternativeName>
        <fullName evidence="13">Pyruvate, water dikinase</fullName>
    </alternativeName>
</protein>
<dbReference type="AlphaFoldDB" id="A0LND5"/>
<dbReference type="PANTHER" id="PTHR43030">
    <property type="entry name" value="PHOSPHOENOLPYRUVATE SYNTHASE"/>
    <property type="match status" value="1"/>
</dbReference>
<dbReference type="GO" id="GO:0005524">
    <property type="term" value="F:ATP binding"/>
    <property type="evidence" value="ECO:0007669"/>
    <property type="project" value="UniProtKB-KW"/>
</dbReference>
<evidence type="ECO:0000256" key="4">
    <source>
        <dbReference type="ARBA" id="ARBA00007837"/>
    </source>
</evidence>
<evidence type="ECO:0000256" key="14">
    <source>
        <dbReference type="ARBA" id="ARBA00047700"/>
    </source>
</evidence>
<dbReference type="InParanoid" id="A0LND5"/>
<evidence type="ECO:0000256" key="12">
    <source>
        <dbReference type="ARBA" id="ARBA00022842"/>
    </source>
</evidence>
<comment type="cofactor">
    <cofactor evidence="1">
        <name>Mg(2+)</name>
        <dbReference type="ChEBI" id="CHEBI:18420"/>
    </cofactor>
</comment>
<keyword evidence="11" id="KW-0067">ATP-binding</keyword>
<comment type="pathway">
    <text evidence="3">Carbohydrate biosynthesis; gluconeogenesis.</text>
</comment>
<organism evidence="16 17">
    <name type="scientific">Syntrophobacter fumaroxidans (strain DSM 10017 / MPOB)</name>
    <dbReference type="NCBI Taxonomy" id="335543"/>
    <lineage>
        <taxon>Bacteria</taxon>
        <taxon>Pseudomonadati</taxon>
        <taxon>Thermodesulfobacteriota</taxon>
        <taxon>Syntrophobacteria</taxon>
        <taxon>Syntrophobacterales</taxon>
        <taxon>Syntrophobacteraceae</taxon>
        <taxon>Syntrophobacter</taxon>
    </lineage>
</organism>
<evidence type="ECO:0000313" key="17">
    <source>
        <dbReference type="Proteomes" id="UP000001784"/>
    </source>
</evidence>
<dbReference type="Pfam" id="PF01326">
    <property type="entry name" value="PPDK_N"/>
    <property type="match status" value="1"/>
</dbReference>
<keyword evidence="8" id="KW-0479">Metal-binding</keyword>
<comment type="function">
    <text evidence="2">Catalyzes the phosphorylation of pyruvate to phosphoenolpyruvate.</text>
</comment>
<dbReference type="InterPro" id="IPR006319">
    <property type="entry name" value="PEP_synth"/>
</dbReference>
<evidence type="ECO:0000256" key="8">
    <source>
        <dbReference type="ARBA" id="ARBA00022723"/>
    </source>
</evidence>
<evidence type="ECO:0000256" key="13">
    <source>
        <dbReference type="ARBA" id="ARBA00033470"/>
    </source>
</evidence>
<dbReference type="GO" id="GO:0046872">
    <property type="term" value="F:metal ion binding"/>
    <property type="evidence" value="ECO:0007669"/>
    <property type="project" value="UniProtKB-KW"/>
</dbReference>
<dbReference type="eggNOG" id="COG0574">
    <property type="taxonomic scope" value="Bacteria"/>
</dbReference>
<evidence type="ECO:0000256" key="10">
    <source>
        <dbReference type="ARBA" id="ARBA00022777"/>
    </source>
</evidence>
<gene>
    <name evidence="16" type="ordered locus">Sfum_3264</name>
</gene>
<keyword evidence="7" id="KW-0808">Transferase</keyword>